<evidence type="ECO:0000313" key="10">
    <source>
        <dbReference type="EMBL" id="EAU89478.2"/>
    </source>
</evidence>
<evidence type="ECO:0000256" key="5">
    <source>
        <dbReference type="ARBA" id="ARBA00023253"/>
    </source>
</evidence>
<keyword evidence="11" id="KW-1185">Reference proteome</keyword>
<dbReference type="CDD" id="cd11296">
    <property type="entry name" value="O-FucT_like"/>
    <property type="match status" value="1"/>
</dbReference>
<organism evidence="10 11">
    <name type="scientific">Coprinopsis cinerea (strain Okayama-7 / 130 / ATCC MYA-4618 / FGSC 9003)</name>
    <name type="common">Inky cap fungus</name>
    <name type="synonym">Hormographiella aspergillata</name>
    <dbReference type="NCBI Taxonomy" id="240176"/>
    <lineage>
        <taxon>Eukaryota</taxon>
        <taxon>Fungi</taxon>
        <taxon>Dikarya</taxon>
        <taxon>Basidiomycota</taxon>
        <taxon>Agaricomycotina</taxon>
        <taxon>Agaricomycetes</taxon>
        <taxon>Agaricomycetidae</taxon>
        <taxon>Agaricales</taxon>
        <taxon>Agaricineae</taxon>
        <taxon>Psathyrellaceae</taxon>
        <taxon>Coprinopsis</taxon>
    </lineage>
</organism>
<dbReference type="eggNOG" id="ENOG502S9QU">
    <property type="taxonomic scope" value="Eukaryota"/>
</dbReference>
<keyword evidence="4" id="KW-0256">Endoplasmic reticulum</keyword>
<dbReference type="OMA" id="DYSPMWR"/>
<protein>
    <recommendedName>
        <fullName evidence="8">GDP-fucose protein O-fucosyltransferase 2</fullName>
    </recommendedName>
</protein>
<dbReference type="Proteomes" id="UP000001861">
    <property type="component" value="Unassembled WGS sequence"/>
</dbReference>
<comment type="subcellular location">
    <subcellularLocation>
        <location evidence="1">Endoplasmic reticulum</location>
    </subcellularLocation>
</comment>
<comment type="pathway">
    <text evidence="2">Protein modification; protein glycosylation.</text>
</comment>
<dbReference type="RefSeq" id="XP_001832317.2">
    <property type="nucleotide sequence ID" value="XM_001832265.2"/>
</dbReference>
<keyword evidence="6" id="KW-0119">Carbohydrate metabolism</keyword>
<dbReference type="GO" id="GO:0005783">
    <property type="term" value="C:endoplasmic reticulum"/>
    <property type="evidence" value="ECO:0007669"/>
    <property type="project" value="UniProtKB-SubCell"/>
</dbReference>
<dbReference type="PANTHER" id="PTHR13398">
    <property type="entry name" value="GDP-FUCOSE PROTEIN O-FUCOSYLTRANSFERASE 2"/>
    <property type="match status" value="1"/>
</dbReference>
<accession>A8NBV7</accession>
<dbReference type="PANTHER" id="PTHR13398:SF0">
    <property type="entry name" value="GDP-FUCOSE PROTEIN O-FUCOSYLTRANSFERASE 2"/>
    <property type="match status" value="1"/>
</dbReference>
<evidence type="ECO:0000256" key="6">
    <source>
        <dbReference type="ARBA" id="ARBA00023277"/>
    </source>
</evidence>
<dbReference type="GO" id="GO:0046922">
    <property type="term" value="F:peptide-O-fucosyltransferase activity"/>
    <property type="evidence" value="ECO:0007669"/>
    <property type="project" value="InterPro"/>
</dbReference>
<feature type="region of interest" description="Disordered" evidence="9">
    <location>
        <begin position="1"/>
        <end position="26"/>
    </location>
</feature>
<evidence type="ECO:0000256" key="4">
    <source>
        <dbReference type="ARBA" id="ARBA00022824"/>
    </source>
</evidence>
<dbReference type="EMBL" id="AACS02000009">
    <property type="protein sequence ID" value="EAU89478.2"/>
    <property type="molecule type" value="Genomic_DNA"/>
</dbReference>
<evidence type="ECO:0000256" key="7">
    <source>
        <dbReference type="ARBA" id="ARBA00025803"/>
    </source>
</evidence>
<evidence type="ECO:0000256" key="9">
    <source>
        <dbReference type="SAM" id="MobiDB-lite"/>
    </source>
</evidence>
<feature type="region of interest" description="Disordered" evidence="9">
    <location>
        <begin position="66"/>
        <end position="87"/>
    </location>
</feature>
<evidence type="ECO:0000256" key="8">
    <source>
        <dbReference type="ARBA" id="ARBA00026232"/>
    </source>
</evidence>
<evidence type="ECO:0000256" key="1">
    <source>
        <dbReference type="ARBA" id="ARBA00004240"/>
    </source>
</evidence>
<reference evidence="10 11" key="1">
    <citation type="journal article" date="2010" name="Proc. Natl. Acad. Sci. U.S.A.">
        <title>Insights into evolution of multicellular fungi from the assembled chromosomes of the mushroom Coprinopsis cinerea (Coprinus cinereus).</title>
        <authorList>
            <person name="Stajich J.E."/>
            <person name="Wilke S.K."/>
            <person name="Ahren D."/>
            <person name="Au C.H."/>
            <person name="Birren B.W."/>
            <person name="Borodovsky M."/>
            <person name="Burns C."/>
            <person name="Canback B."/>
            <person name="Casselton L.A."/>
            <person name="Cheng C.K."/>
            <person name="Deng J."/>
            <person name="Dietrich F.S."/>
            <person name="Fargo D.C."/>
            <person name="Farman M.L."/>
            <person name="Gathman A.C."/>
            <person name="Goldberg J."/>
            <person name="Guigo R."/>
            <person name="Hoegger P.J."/>
            <person name="Hooker J.B."/>
            <person name="Huggins A."/>
            <person name="James T.Y."/>
            <person name="Kamada T."/>
            <person name="Kilaru S."/>
            <person name="Kodira C."/>
            <person name="Kues U."/>
            <person name="Kupfer D."/>
            <person name="Kwan H.S."/>
            <person name="Lomsadze A."/>
            <person name="Li W."/>
            <person name="Lilly W.W."/>
            <person name="Ma L.J."/>
            <person name="Mackey A.J."/>
            <person name="Manning G."/>
            <person name="Martin F."/>
            <person name="Muraguchi H."/>
            <person name="Natvig D.O."/>
            <person name="Palmerini H."/>
            <person name="Ramesh M.A."/>
            <person name="Rehmeyer C.J."/>
            <person name="Roe B.A."/>
            <person name="Shenoy N."/>
            <person name="Stanke M."/>
            <person name="Ter-Hovhannisyan V."/>
            <person name="Tunlid A."/>
            <person name="Velagapudi R."/>
            <person name="Vision T.J."/>
            <person name="Zeng Q."/>
            <person name="Zolan M.E."/>
            <person name="Pukkila P.J."/>
        </authorList>
    </citation>
    <scope>NUCLEOTIDE SEQUENCE [LARGE SCALE GENOMIC DNA]</scope>
    <source>
        <strain evidence="11">Okayama-7 / 130 / ATCC MYA-4618 / FGSC 9003</strain>
    </source>
</reference>
<keyword evidence="5" id="KW-0294">Fucose metabolism</keyword>
<dbReference type="InterPro" id="IPR019378">
    <property type="entry name" value="GDP-Fuc_O-FucTrfase"/>
</dbReference>
<dbReference type="Gene3D" id="3.40.50.11350">
    <property type="match status" value="1"/>
</dbReference>
<dbReference type="GO" id="GO:0006004">
    <property type="term" value="P:fucose metabolic process"/>
    <property type="evidence" value="ECO:0007669"/>
    <property type="project" value="UniProtKB-KW"/>
</dbReference>
<dbReference type="Pfam" id="PF10250">
    <property type="entry name" value="O-FucT"/>
    <property type="match status" value="1"/>
</dbReference>
<evidence type="ECO:0000256" key="3">
    <source>
        <dbReference type="ARBA" id="ARBA00022679"/>
    </source>
</evidence>
<comment type="caution">
    <text evidence="10">The sequence shown here is derived from an EMBL/GenBank/DDBJ whole genome shotgun (WGS) entry which is preliminary data.</text>
</comment>
<dbReference type="InterPro" id="IPR045130">
    <property type="entry name" value="OFUT2-like"/>
</dbReference>
<evidence type="ECO:0000313" key="11">
    <source>
        <dbReference type="Proteomes" id="UP000001861"/>
    </source>
</evidence>
<evidence type="ECO:0000256" key="2">
    <source>
        <dbReference type="ARBA" id="ARBA00004922"/>
    </source>
</evidence>
<dbReference type="OrthoDB" id="423313at2759"/>
<dbReference type="HOGENOM" id="CLU_032339_0_0_1"/>
<keyword evidence="3" id="KW-0808">Transferase</keyword>
<name>A8NBV7_COPC7</name>
<dbReference type="STRING" id="240176.A8NBV7"/>
<dbReference type="VEuPathDB" id="FungiDB:CC1G_07704"/>
<gene>
    <name evidence="10" type="ORF">CC1G_07704</name>
</gene>
<dbReference type="AlphaFoldDB" id="A8NBV7"/>
<dbReference type="GeneID" id="6008801"/>
<comment type="similarity">
    <text evidence="7">Belongs to the glycosyltransferase 68 family.</text>
</comment>
<dbReference type="InParanoid" id="A8NBV7"/>
<proteinExistence type="inferred from homology"/>
<sequence>MPPGVWTSVPTSDPEENFIGQHRRNDSESLRRSGARWWTSKRFLLKVTVGTVCFLALLRVLTRDSGSQSLGPVDESALSGNTTQAQEEKSAWDSSFVLNGAPTMKFRDNLLPNKKYITTFLSAGWTNDVMTYINLIYLAILTERIPIIATFIPSHIGEEVPPIPFSDVFDIPRLRKELKMPIVEWNEVKANTSQEFDEVGCWNTWEAAAPWEGKPRFSRQPEMLGLDISYTKAPSWIKLVPQERELFLSFWALAALAFPDMKKEYAVEPAESPRFHLKLPPDDQLLCYDYLYFVSAHLPFEYDYDFSPAWRFVGQHLHWTPHVDGLADQYVRRTLGIADGEKTPTWIAVHLRHGDFARICENDHKTPLSECFAPLPVVARRVDEVKEELLQRKGISVEHVIMLSDETDPEWWEDVKKLGWYSVDHSETVQLYGPWYPVLIDAAIQSGGMGFVGTTGSTMSVLARRRVESWRDGATRMVRWGRPGADDH</sequence>
<dbReference type="KEGG" id="cci:CC1G_07704"/>